<organism evidence="3 4">
    <name type="scientific">Aeoliella straminimaris</name>
    <dbReference type="NCBI Taxonomy" id="2954799"/>
    <lineage>
        <taxon>Bacteria</taxon>
        <taxon>Pseudomonadati</taxon>
        <taxon>Planctomycetota</taxon>
        <taxon>Planctomycetia</taxon>
        <taxon>Pirellulales</taxon>
        <taxon>Lacipirellulaceae</taxon>
        <taxon>Aeoliella</taxon>
    </lineage>
</organism>
<accession>A0A9X2FEF4</accession>
<dbReference type="Pfam" id="PF07589">
    <property type="entry name" value="PEP-CTERM"/>
    <property type="match status" value="1"/>
</dbReference>
<dbReference type="EMBL" id="JAMXLR010000036">
    <property type="protein sequence ID" value="MCO6044331.1"/>
    <property type="molecule type" value="Genomic_DNA"/>
</dbReference>
<comment type="caution">
    <text evidence="3">The sequence shown here is derived from an EMBL/GenBank/DDBJ whole genome shotgun (WGS) entry which is preliminary data.</text>
</comment>
<evidence type="ECO:0000313" key="3">
    <source>
        <dbReference type="EMBL" id="MCO6044331.1"/>
    </source>
</evidence>
<evidence type="ECO:0000313" key="4">
    <source>
        <dbReference type="Proteomes" id="UP001155241"/>
    </source>
</evidence>
<keyword evidence="1" id="KW-0732">Signal</keyword>
<dbReference type="InterPro" id="IPR013424">
    <property type="entry name" value="Ice-binding_C"/>
</dbReference>
<gene>
    <name evidence="3" type="ORF">NG895_10475</name>
</gene>
<feature type="domain" description="Ice-binding protein C-terminal" evidence="2">
    <location>
        <begin position="269"/>
        <end position="291"/>
    </location>
</feature>
<feature type="signal peptide" evidence="1">
    <location>
        <begin position="1"/>
        <end position="28"/>
    </location>
</feature>
<sequence>MMIRHKYLIAVFASYSLVAVIAHNGAMAANNSVTTEADEETSYLVSDPDVGDFTVTISGYSIRDLREDRYYFRTESSSSAIDETWSIAITGLDPGEVITDLSLSTTRIVPTVGSGGTWDWDIELSAPLGGGGTYTDSRQLIGDVTIDPDITFDNDISGDHFGENPTFSINVSKSNSNTRSLGWYNLSITAALGSSQPIPGDTTGNGIVDIDDLTPILQNYRTVQADRTSGDLVDNDFIDFADFRQWKTAFLQEGGSLEGINLDFLSNSAVPEPASLAMLGVAVLGVAVVMKRHRS</sequence>
<feature type="chain" id="PRO_5040807742" evidence="1">
    <location>
        <begin position="29"/>
        <end position="295"/>
    </location>
</feature>
<evidence type="ECO:0000259" key="2">
    <source>
        <dbReference type="Pfam" id="PF07589"/>
    </source>
</evidence>
<reference evidence="3" key="1">
    <citation type="submission" date="2022-06" db="EMBL/GenBank/DDBJ databases">
        <title>Aeoliella straminimaris, a novel planctomycete from sediments.</title>
        <authorList>
            <person name="Vitorino I.R."/>
            <person name="Lage O.M."/>
        </authorList>
    </citation>
    <scope>NUCLEOTIDE SEQUENCE</scope>
    <source>
        <strain evidence="3">ICT_H6.2</strain>
    </source>
</reference>
<keyword evidence="4" id="KW-1185">Reference proteome</keyword>
<dbReference type="NCBIfam" id="TIGR02595">
    <property type="entry name" value="PEP_CTERM"/>
    <property type="match status" value="1"/>
</dbReference>
<dbReference type="AlphaFoldDB" id="A0A9X2FEF4"/>
<protein>
    <submittedName>
        <fullName evidence="3">PEP-CTERM sorting domain-containing protein</fullName>
    </submittedName>
</protein>
<proteinExistence type="predicted"/>
<name>A0A9X2FEF4_9BACT</name>
<evidence type="ECO:0000256" key="1">
    <source>
        <dbReference type="SAM" id="SignalP"/>
    </source>
</evidence>
<dbReference type="Proteomes" id="UP001155241">
    <property type="component" value="Unassembled WGS sequence"/>
</dbReference>